<evidence type="ECO:0000256" key="1">
    <source>
        <dbReference type="SAM" id="Coils"/>
    </source>
</evidence>
<name>A0A6A3C7N3_HIBSY</name>
<dbReference type="PANTHER" id="PTHR21450">
    <property type="entry name" value="PROTEIN ALTERED PHOSPHATE STARVATION RESPONSE 1"/>
    <property type="match status" value="1"/>
</dbReference>
<keyword evidence="4" id="KW-1185">Reference proteome</keyword>
<reference evidence="3" key="1">
    <citation type="submission" date="2019-09" db="EMBL/GenBank/DDBJ databases">
        <title>Draft genome information of white flower Hibiscus syriacus.</title>
        <authorList>
            <person name="Kim Y.-M."/>
        </authorList>
    </citation>
    <scope>NUCLEOTIDE SEQUENCE [LARGE SCALE GENOMIC DNA]</scope>
    <source>
        <strain evidence="3">YM2019G1</strain>
    </source>
</reference>
<dbReference type="EMBL" id="VEPZ02000454">
    <property type="protein sequence ID" value="KAE8724796.1"/>
    <property type="molecule type" value="Genomic_DNA"/>
</dbReference>
<gene>
    <name evidence="3" type="ORF">F3Y22_tig00009942pilonHSYRG00295</name>
</gene>
<organism evidence="3 4">
    <name type="scientific">Hibiscus syriacus</name>
    <name type="common">Rose of Sharon</name>
    <dbReference type="NCBI Taxonomy" id="106335"/>
    <lineage>
        <taxon>Eukaryota</taxon>
        <taxon>Viridiplantae</taxon>
        <taxon>Streptophyta</taxon>
        <taxon>Embryophyta</taxon>
        <taxon>Tracheophyta</taxon>
        <taxon>Spermatophyta</taxon>
        <taxon>Magnoliopsida</taxon>
        <taxon>eudicotyledons</taxon>
        <taxon>Gunneridae</taxon>
        <taxon>Pentapetalae</taxon>
        <taxon>rosids</taxon>
        <taxon>malvids</taxon>
        <taxon>Malvales</taxon>
        <taxon>Malvaceae</taxon>
        <taxon>Malvoideae</taxon>
        <taxon>Hibiscus</taxon>
    </lineage>
</organism>
<feature type="compositionally biased region" description="Polar residues" evidence="2">
    <location>
        <begin position="205"/>
        <end position="216"/>
    </location>
</feature>
<accession>A0A6A3C7N3</accession>
<proteinExistence type="predicted"/>
<dbReference type="Proteomes" id="UP000436088">
    <property type="component" value="Unassembled WGS sequence"/>
</dbReference>
<feature type="region of interest" description="Disordered" evidence="2">
    <location>
        <begin position="290"/>
        <end position="309"/>
    </location>
</feature>
<keyword evidence="1" id="KW-0175">Coiled coil</keyword>
<feature type="coiled-coil region" evidence="1">
    <location>
        <begin position="18"/>
        <end position="52"/>
    </location>
</feature>
<evidence type="ECO:0000313" key="3">
    <source>
        <dbReference type="EMBL" id="KAE8724796.1"/>
    </source>
</evidence>
<feature type="region of interest" description="Disordered" evidence="2">
    <location>
        <begin position="200"/>
        <end position="236"/>
    </location>
</feature>
<evidence type="ECO:0000313" key="4">
    <source>
        <dbReference type="Proteomes" id="UP000436088"/>
    </source>
</evidence>
<dbReference type="AlphaFoldDB" id="A0A6A3C7N3"/>
<dbReference type="PANTHER" id="PTHR21450:SF21">
    <property type="entry name" value="REDUCTASE SUBUNIT C, PUTATIVE (DUF630 AND DUF632)-RELATED"/>
    <property type="match status" value="1"/>
</dbReference>
<feature type="compositionally biased region" description="Acidic residues" evidence="2">
    <location>
        <begin position="298"/>
        <end position="309"/>
    </location>
</feature>
<comment type="caution">
    <text evidence="3">The sequence shown here is derived from an EMBL/GenBank/DDBJ whole genome shotgun (WGS) entry which is preliminary data.</text>
</comment>
<sequence>MQVASEAIKSFLLAVEPIIQQQAEEHNQQRKSEKLEKRLQKELISLTEMEKKVEGDVNYMLSPNHPLSVKSAKTEALKERVDTEKAKHLNSVQESKAMILNGLKTILPNVFQALMGFSKTCVQAFEAIHSRSQPEEPQAKDITIIADNSLPWKPNANKSEQAFLSEILPSQHRSCYGKRSNFAKLFSALSWKQSSKSLKLESDDFQQGSSEPSKPQQSRRSHAARSHSGVEKLHDKGYIATEIKTKSRVGGSMHLFKGLLDGAARKQHITTLEDAIDADLEANLHIEEVELGISPPNEEGEDDEEEMAM</sequence>
<protein>
    <submittedName>
        <fullName evidence="3">Auxin-induced protein 5NG4-like</fullName>
    </submittedName>
</protein>
<evidence type="ECO:0000256" key="2">
    <source>
        <dbReference type="SAM" id="MobiDB-lite"/>
    </source>
</evidence>